<evidence type="ECO:0000313" key="2">
    <source>
        <dbReference type="Proteomes" id="UP000186817"/>
    </source>
</evidence>
<protein>
    <submittedName>
        <fullName evidence="1">Uncharacterized protein</fullName>
    </submittedName>
</protein>
<proteinExistence type="predicted"/>
<gene>
    <name evidence="1" type="ORF">AK812_SmicGene41332</name>
</gene>
<sequence>MVGKVGRGRHGGPIEKQIVCAHMRSEKRAKRAREQADFVLEALTGCEFSKGGDKFNVVARRGRKGGIEVVLHKKSGKGNRFVRKIHFSKFLKAAYGMNSCNIALAAALEVDSTTIPRLQKTVSGVFMMSQARILGKLYNYCTQHRPSTVHTHLKWDETTVATTLRPGGTSQAVKSAWSVLVVRVDACHKMAESFIALLLLTLPAIPAPNKWTKIFPASDFVGLGLLINNYLPKIFELAFQPVMFRTDLHGPADQLQEQQQDTDPRLLEGLLDIVRMQSGAEYALMRRIIASETSGFRKFIQFLASDEGGTESCADIVGEFHDDESDSMIDFVSVYQLYGSHIEQGWPAMEIDVATEGGAVSKLSVNSAAMCAAGALLPVAKMIVHTGGWLKTLNGMPASHQAFDKEMANPAQRFEGSIMKYLASREDEPGKLALCLVAASAAVACTNDEKARLFVRGCSAQIPKLLAKLVQKAANDFEATRGFLEKAFDAIVQRKDFQQAVENDKIEFDMSQQVCSDKSMQHCYTFLSFGFDHMQGMLKFVLAIAAAAGRCEFKDDEALRAVLADANVLIKTMKDFMNGGSSCTEGGVTVPIMASLVGDATVAQALVRPLKTGETRQGLVNKASTGVRKRGWKIHVHLTSRISAVLTGKPAAK</sequence>
<dbReference type="Proteomes" id="UP000186817">
    <property type="component" value="Unassembled WGS sequence"/>
</dbReference>
<comment type="caution">
    <text evidence="1">The sequence shown here is derived from an EMBL/GenBank/DDBJ whole genome shotgun (WGS) entry which is preliminary data.</text>
</comment>
<keyword evidence="2" id="KW-1185">Reference proteome</keyword>
<dbReference type="AlphaFoldDB" id="A0A1Q9C6C9"/>
<dbReference type="OrthoDB" id="412471at2759"/>
<reference evidence="1 2" key="1">
    <citation type="submission" date="2016-02" db="EMBL/GenBank/DDBJ databases">
        <title>Genome analysis of coral dinoflagellate symbionts highlights evolutionary adaptations to a symbiotic lifestyle.</title>
        <authorList>
            <person name="Aranda M."/>
            <person name="Li Y."/>
            <person name="Liew Y.J."/>
            <person name="Baumgarten S."/>
            <person name="Simakov O."/>
            <person name="Wilson M."/>
            <person name="Piel J."/>
            <person name="Ashoor H."/>
            <person name="Bougouffa S."/>
            <person name="Bajic V.B."/>
            <person name="Ryu T."/>
            <person name="Ravasi T."/>
            <person name="Bayer T."/>
            <person name="Micklem G."/>
            <person name="Kim H."/>
            <person name="Bhak J."/>
            <person name="Lajeunesse T.C."/>
            <person name="Voolstra C.R."/>
        </authorList>
    </citation>
    <scope>NUCLEOTIDE SEQUENCE [LARGE SCALE GENOMIC DNA]</scope>
    <source>
        <strain evidence="1 2">CCMP2467</strain>
    </source>
</reference>
<dbReference type="EMBL" id="LSRX01001606">
    <property type="protein sequence ID" value="OLP78478.1"/>
    <property type="molecule type" value="Genomic_DNA"/>
</dbReference>
<evidence type="ECO:0000313" key="1">
    <source>
        <dbReference type="EMBL" id="OLP78478.1"/>
    </source>
</evidence>
<accession>A0A1Q9C6C9</accession>
<organism evidence="1 2">
    <name type="scientific">Symbiodinium microadriaticum</name>
    <name type="common">Dinoflagellate</name>
    <name type="synonym">Zooxanthella microadriatica</name>
    <dbReference type="NCBI Taxonomy" id="2951"/>
    <lineage>
        <taxon>Eukaryota</taxon>
        <taxon>Sar</taxon>
        <taxon>Alveolata</taxon>
        <taxon>Dinophyceae</taxon>
        <taxon>Suessiales</taxon>
        <taxon>Symbiodiniaceae</taxon>
        <taxon>Symbiodinium</taxon>
    </lineage>
</organism>
<name>A0A1Q9C6C9_SYMMI</name>